<comment type="catalytic activity">
    <reaction evidence="1">
        <text>Hydrolysis of terminal non-reducing N-acetyl-D-hexosamine residues in N-acetyl-beta-D-hexosaminides.</text>
        <dbReference type="EC" id="3.2.1.52"/>
    </reaction>
</comment>
<evidence type="ECO:0000256" key="6">
    <source>
        <dbReference type="ARBA" id="ARBA00030512"/>
    </source>
</evidence>
<dbReference type="Pfam" id="PF03173">
    <property type="entry name" value="CHB_HEX"/>
    <property type="match status" value="1"/>
</dbReference>
<dbReference type="Gene3D" id="3.30.379.10">
    <property type="entry name" value="Chitobiase/beta-hexosaminidase domain 2-like"/>
    <property type="match status" value="1"/>
</dbReference>
<dbReference type="AlphaFoldDB" id="A0A1H7J945"/>
<dbReference type="STRING" id="407022.SAMN05661044_00951"/>
<protein>
    <recommendedName>
        <fullName evidence="3">beta-N-acetylhexosaminidase</fullName>
        <ecNumber evidence="3">3.2.1.52</ecNumber>
    </recommendedName>
    <alternativeName>
        <fullName evidence="6">Beta-N-acetylhexosaminidase</fullName>
    </alternativeName>
    <alternativeName>
        <fullName evidence="7">N-acetyl-beta-glucosaminidase</fullName>
    </alternativeName>
</protein>
<accession>A0A1H7J945</accession>
<dbReference type="Pfam" id="PF02838">
    <property type="entry name" value="Glyco_hydro_20b"/>
    <property type="match status" value="1"/>
</dbReference>
<evidence type="ECO:0000259" key="9">
    <source>
        <dbReference type="SMART" id="SM01081"/>
    </source>
</evidence>
<dbReference type="PANTHER" id="PTHR22600:SF57">
    <property type="entry name" value="BETA-N-ACETYLHEXOSAMINIDASE"/>
    <property type="match status" value="1"/>
</dbReference>
<feature type="domain" description="Chitobiase/beta-hexosaminidases N-terminal" evidence="9">
    <location>
        <begin position="28"/>
        <end position="180"/>
    </location>
</feature>
<sequence length="837" mass="94525">MKIINILSLSLICLMACSGKREGNNVTAPITLKWRVSDHSQQHANESLSTLTLLNTTEEALPKNGWKLYFNIGNIKIAEGDSSHLHTRHVNGDFFLLEPDSSFAGLNVGDSLKVNVTSRRFKNLTDFPNGFYIVLESDSSKGISIPFSIDTPAYVRQHEEMLNAKIYDQNTRISAVDSNQIPPLFPTPKYYKRNEGVFKLNAQTTISADTAFLAEAKYLAKTLGEFTGSEIDVLQQQNTATIQIQQKKLASNEAYELEITSQHIVIRASGSAGAFYAIQSIKTLTAPDLWKNKQKEISLPSLVVQDEPRFAHRAFMLDVARNFQPKDQVKKVLDLMALYKLNVFHFHLVEDEGWRLEIPGLPELTEVGAHRGHTRDEKDRLLPSYGSGPTTDNLSGNGFYSRKDFIEILRYAKDRHIEVITEIETPGHARAAIKAMDERYARLKAEGKEKEASMYLLRDLADKSSYESVQGFHDNVINVALPSVYTFLTKVSDELIAMYAEAGAPLRTIHFGGDEVPNGVWENSPAVQKLMASNVAIKSPEDLWYYYFNKLHEMLASRELFLSGWEEVGLRKVTAADGTKKMEVEKRFVHNNFYLDVWNNLSGNEDLAYKLANAGYKVVLTNVTNMYVDLAYNPSFYEMGQYWGGYVDIEKPFSFIPYDYYKNQTEDEKGNPLKSGHFSGKEKLTAFGKTNIVGVQSPLWAEKITSKEKQEYLLLPKILGLVERAWAPDPSWARSGNQEEYQKAWSAFLHTVAKRELARLDFYNGGYLYRVSTPGVKKIGDKIHANIQLPGFTIHYTTDGSEPTIKSPVYKDPLPFEKGMKFSAFNNQGRSGRSVQL</sequence>
<dbReference type="GO" id="GO:0030247">
    <property type="term" value="F:polysaccharide binding"/>
    <property type="evidence" value="ECO:0007669"/>
    <property type="project" value="InterPro"/>
</dbReference>
<dbReference type="InterPro" id="IPR012291">
    <property type="entry name" value="CBM2_carb-bd_dom_sf"/>
</dbReference>
<dbReference type="InterPro" id="IPR004866">
    <property type="entry name" value="CHB/HEX_N_dom"/>
</dbReference>
<dbReference type="InterPro" id="IPR014756">
    <property type="entry name" value="Ig_E-set"/>
</dbReference>
<dbReference type="Gene3D" id="2.60.40.290">
    <property type="match status" value="1"/>
</dbReference>
<evidence type="ECO:0000256" key="4">
    <source>
        <dbReference type="ARBA" id="ARBA00022801"/>
    </source>
</evidence>
<dbReference type="GO" id="GO:0030203">
    <property type="term" value="P:glycosaminoglycan metabolic process"/>
    <property type="evidence" value="ECO:0007669"/>
    <property type="project" value="TreeGrafter"/>
</dbReference>
<evidence type="ECO:0000313" key="11">
    <source>
        <dbReference type="Proteomes" id="UP000199421"/>
    </source>
</evidence>
<dbReference type="InterPro" id="IPR015883">
    <property type="entry name" value="Glyco_hydro_20_cat"/>
</dbReference>
<dbReference type="Pfam" id="PF00728">
    <property type="entry name" value="Glyco_hydro_20"/>
    <property type="match status" value="1"/>
</dbReference>
<evidence type="ECO:0000256" key="7">
    <source>
        <dbReference type="ARBA" id="ARBA00033000"/>
    </source>
</evidence>
<dbReference type="Gene3D" id="2.60.40.10">
    <property type="entry name" value="Immunoglobulins"/>
    <property type="match status" value="1"/>
</dbReference>
<dbReference type="InterPro" id="IPR029018">
    <property type="entry name" value="Hex-like_dom2"/>
</dbReference>
<evidence type="ECO:0000256" key="8">
    <source>
        <dbReference type="PIRSR" id="PIRSR625705-1"/>
    </source>
</evidence>
<dbReference type="GO" id="GO:0005975">
    <property type="term" value="P:carbohydrate metabolic process"/>
    <property type="evidence" value="ECO:0007669"/>
    <property type="project" value="InterPro"/>
</dbReference>
<dbReference type="SUPFAM" id="SSF81296">
    <property type="entry name" value="E set domains"/>
    <property type="match status" value="1"/>
</dbReference>
<dbReference type="EC" id="3.2.1.52" evidence="3"/>
<evidence type="ECO:0000313" key="10">
    <source>
        <dbReference type="EMBL" id="SEK71126.1"/>
    </source>
</evidence>
<dbReference type="InterPro" id="IPR008965">
    <property type="entry name" value="CBM2/CBM3_carb-bd_dom_sf"/>
</dbReference>
<dbReference type="Pfam" id="PF03174">
    <property type="entry name" value="CHB_HEX_C"/>
    <property type="match status" value="1"/>
</dbReference>
<dbReference type="RefSeq" id="WP_093319155.1">
    <property type="nucleotide sequence ID" value="NZ_FOAF01000001.1"/>
</dbReference>
<organism evidence="10 11">
    <name type="scientific">Olivibacter domesticus</name>
    <name type="common">Pseudosphingobacterium domesticum</name>
    <dbReference type="NCBI Taxonomy" id="407022"/>
    <lineage>
        <taxon>Bacteria</taxon>
        <taxon>Pseudomonadati</taxon>
        <taxon>Bacteroidota</taxon>
        <taxon>Sphingobacteriia</taxon>
        <taxon>Sphingobacteriales</taxon>
        <taxon>Sphingobacteriaceae</taxon>
        <taxon>Olivibacter</taxon>
    </lineage>
</organism>
<name>A0A1H7J945_OLID1</name>
<proteinExistence type="inferred from homology"/>
<dbReference type="PRINTS" id="PR00738">
    <property type="entry name" value="GLHYDRLASE20"/>
</dbReference>
<evidence type="ECO:0000256" key="1">
    <source>
        <dbReference type="ARBA" id="ARBA00001231"/>
    </source>
</evidence>
<dbReference type="Proteomes" id="UP000199421">
    <property type="component" value="Unassembled WGS sequence"/>
</dbReference>
<evidence type="ECO:0000256" key="3">
    <source>
        <dbReference type="ARBA" id="ARBA00012663"/>
    </source>
</evidence>
<dbReference type="PANTHER" id="PTHR22600">
    <property type="entry name" value="BETA-HEXOSAMINIDASE"/>
    <property type="match status" value="1"/>
</dbReference>
<keyword evidence="11" id="KW-1185">Reference proteome</keyword>
<gene>
    <name evidence="10" type="ORF">SAMN05661044_00951</name>
</gene>
<keyword evidence="4" id="KW-0378">Hydrolase</keyword>
<evidence type="ECO:0000256" key="2">
    <source>
        <dbReference type="ARBA" id="ARBA00006285"/>
    </source>
</evidence>
<dbReference type="OrthoDB" id="1006965at2"/>
<dbReference type="InterPro" id="IPR015882">
    <property type="entry name" value="HEX_bac_N"/>
</dbReference>
<dbReference type="EMBL" id="FOAF01000001">
    <property type="protein sequence ID" value="SEK71126.1"/>
    <property type="molecule type" value="Genomic_DNA"/>
</dbReference>
<dbReference type="CDD" id="cd02847">
    <property type="entry name" value="E_set_Chitobiase_C"/>
    <property type="match status" value="1"/>
</dbReference>
<keyword evidence="5" id="KW-0326">Glycosidase</keyword>
<dbReference type="GO" id="GO:0016020">
    <property type="term" value="C:membrane"/>
    <property type="evidence" value="ECO:0007669"/>
    <property type="project" value="TreeGrafter"/>
</dbReference>
<dbReference type="Gene3D" id="3.20.20.80">
    <property type="entry name" value="Glycosidases"/>
    <property type="match status" value="1"/>
</dbReference>
<dbReference type="SMART" id="SM01081">
    <property type="entry name" value="CHB_HEX"/>
    <property type="match status" value="1"/>
</dbReference>
<dbReference type="GO" id="GO:0004563">
    <property type="term" value="F:beta-N-acetylhexosaminidase activity"/>
    <property type="evidence" value="ECO:0007669"/>
    <property type="project" value="UniProtKB-EC"/>
</dbReference>
<evidence type="ECO:0000256" key="5">
    <source>
        <dbReference type="ARBA" id="ARBA00023295"/>
    </source>
</evidence>
<dbReference type="InterPro" id="IPR004867">
    <property type="entry name" value="CHB_C_dom"/>
</dbReference>
<feature type="active site" description="Proton donor" evidence="8">
    <location>
        <position position="515"/>
    </location>
</feature>
<dbReference type="SUPFAM" id="SSF55545">
    <property type="entry name" value="beta-N-acetylhexosaminidase-like domain"/>
    <property type="match status" value="1"/>
</dbReference>
<dbReference type="InterPro" id="IPR025705">
    <property type="entry name" value="Beta_hexosaminidase_sua/sub"/>
</dbReference>
<dbReference type="SUPFAM" id="SSF51445">
    <property type="entry name" value="(Trans)glycosidases"/>
    <property type="match status" value="1"/>
</dbReference>
<dbReference type="InterPro" id="IPR017853">
    <property type="entry name" value="GH"/>
</dbReference>
<dbReference type="InterPro" id="IPR013783">
    <property type="entry name" value="Ig-like_fold"/>
</dbReference>
<dbReference type="SUPFAM" id="SSF49384">
    <property type="entry name" value="Carbohydrate-binding domain"/>
    <property type="match status" value="1"/>
</dbReference>
<comment type="similarity">
    <text evidence="2">Belongs to the glycosyl hydrolase 20 family.</text>
</comment>
<reference evidence="11" key="1">
    <citation type="submission" date="2016-10" db="EMBL/GenBank/DDBJ databases">
        <authorList>
            <person name="Varghese N."/>
            <person name="Submissions S."/>
        </authorList>
    </citation>
    <scope>NUCLEOTIDE SEQUENCE [LARGE SCALE GENOMIC DNA]</scope>
    <source>
        <strain evidence="11">DSM 18733</strain>
    </source>
</reference>